<accession>A0A7C9B022</accession>
<keyword evidence="1" id="KW-1133">Transmembrane helix</keyword>
<proteinExistence type="predicted"/>
<keyword evidence="1" id="KW-0812">Transmembrane</keyword>
<keyword evidence="1" id="KW-0472">Membrane</keyword>
<reference evidence="2" key="1">
    <citation type="journal article" date="2013" name="J. Plant Res.">
        <title>Effect of fungi and light on seed germination of three Opuntia species from semiarid lands of central Mexico.</title>
        <authorList>
            <person name="Delgado-Sanchez P."/>
            <person name="Jimenez-Bremont J.F."/>
            <person name="Guerrero-Gonzalez Mde L."/>
            <person name="Flores J."/>
        </authorList>
    </citation>
    <scope>NUCLEOTIDE SEQUENCE</scope>
    <source>
        <tissue evidence="2">Cladode</tissue>
    </source>
</reference>
<reference evidence="2" key="2">
    <citation type="submission" date="2020-07" db="EMBL/GenBank/DDBJ databases">
        <authorList>
            <person name="Vera ALvarez R."/>
            <person name="Arias-Moreno D.M."/>
            <person name="Jimenez-Jacinto V."/>
            <person name="Jimenez-Bremont J.F."/>
            <person name="Swaminathan K."/>
            <person name="Moose S.P."/>
            <person name="Guerrero-Gonzalez M.L."/>
            <person name="Marino-Ramirez L."/>
            <person name="Landsman D."/>
            <person name="Rodriguez-Kessler M."/>
            <person name="Delgado-Sanchez P."/>
        </authorList>
    </citation>
    <scope>NUCLEOTIDE SEQUENCE</scope>
    <source>
        <tissue evidence="2">Cladode</tissue>
    </source>
</reference>
<name>A0A7C9B022_OPUST</name>
<dbReference type="AlphaFoldDB" id="A0A7C9B022"/>
<evidence type="ECO:0000256" key="1">
    <source>
        <dbReference type="SAM" id="Phobius"/>
    </source>
</evidence>
<feature type="transmembrane region" description="Helical" evidence="1">
    <location>
        <begin position="32"/>
        <end position="56"/>
    </location>
</feature>
<evidence type="ECO:0000313" key="2">
    <source>
        <dbReference type="EMBL" id="MBA4680434.1"/>
    </source>
</evidence>
<dbReference type="EMBL" id="GISG01286806">
    <property type="protein sequence ID" value="MBA4680434.1"/>
    <property type="molecule type" value="Transcribed_RNA"/>
</dbReference>
<sequence length="122" mass="13438">MQNQLHFGPREVGWFNFSSNSMSQGGVFVQSVYIVIVIRFCALQRMACICISVCAFSRCNYGGNNRPRALGPAYPLRSCVQRHSESVNCIACYVFDALSQLLGSSPPPATMTLPTTTTNHHC</sequence>
<protein>
    <submittedName>
        <fullName evidence="2">Uncharacterized protein</fullName>
    </submittedName>
</protein>
<organism evidence="2">
    <name type="scientific">Opuntia streptacantha</name>
    <name type="common">Prickly pear cactus</name>
    <name type="synonym">Opuntia cardona</name>
    <dbReference type="NCBI Taxonomy" id="393608"/>
    <lineage>
        <taxon>Eukaryota</taxon>
        <taxon>Viridiplantae</taxon>
        <taxon>Streptophyta</taxon>
        <taxon>Embryophyta</taxon>
        <taxon>Tracheophyta</taxon>
        <taxon>Spermatophyta</taxon>
        <taxon>Magnoliopsida</taxon>
        <taxon>eudicotyledons</taxon>
        <taxon>Gunneridae</taxon>
        <taxon>Pentapetalae</taxon>
        <taxon>Caryophyllales</taxon>
        <taxon>Cactineae</taxon>
        <taxon>Cactaceae</taxon>
        <taxon>Opuntioideae</taxon>
        <taxon>Opuntia</taxon>
    </lineage>
</organism>